<proteinExistence type="predicted"/>
<dbReference type="InterPro" id="IPR038071">
    <property type="entry name" value="UROD/MetE-like_sf"/>
</dbReference>
<gene>
    <name evidence="2" type="ORF">Rhopal_006593-T1</name>
</gene>
<comment type="caution">
    <text evidence="2">The sequence shown here is derived from an EMBL/GenBank/DDBJ whole genome shotgun (WGS) entry which is preliminary data.</text>
</comment>
<feature type="domain" description="Cobalamin-independent methionine synthase MetE C-terminal/archaeal" evidence="1">
    <location>
        <begin position="34"/>
        <end position="389"/>
    </location>
</feature>
<dbReference type="CDD" id="cd03311">
    <property type="entry name" value="CIMS_C_terminal_like"/>
    <property type="match status" value="1"/>
</dbReference>
<keyword evidence="3" id="KW-1185">Reference proteome</keyword>
<dbReference type="Pfam" id="PF01717">
    <property type="entry name" value="Meth_synt_2"/>
    <property type="match status" value="1"/>
</dbReference>
<dbReference type="EMBL" id="BQKY01000014">
    <property type="protein sequence ID" value="GJN93536.1"/>
    <property type="molecule type" value="Genomic_DNA"/>
</dbReference>
<dbReference type="PANTHER" id="PTHR43844">
    <property type="entry name" value="METHIONINE SYNTHASE"/>
    <property type="match status" value="1"/>
</dbReference>
<organism evidence="2 3">
    <name type="scientific">Rhodotorula paludigena</name>
    <dbReference type="NCBI Taxonomy" id="86838"/>
    <lineage>
        <taxon>Eukaryota</taxon>
        <taxon>Fungi</taxon>
        <taxon>Dikarya</taxon>
        <taxon>Basidiomycota</taxon>
        <taxon>Pucciniomycotina</taxon>
        <taxon>Microbotryomycetes</taxon>
        <taxon>Sporidiobolales</taxon>
        <taxon>Sporidiobolaceae</taxon>
        <taxon>Rhodotorula</taxon>
    </lineage>
</organism>
<evidence type="ECO:0000313" key="3">
    <source>
        <dbReference type="Proteomes" id="UP001342314"/>
    </source>
</evidence>
<accession>A0AAV5GVM1</accession>
<dbReference type="GO" id="GO:0009086">
    <property type="term" value="P:methionine biosynthetic process"/>
    <property type="evidence" value="ECO:0007669"/>
    <property type="project" value="InterPro"/>
</dbReference>
<dbReference type="Gene3D" id="3.20.20.210">
    <property type="match status" value="1"/>
</dbReference>
<dbReference type="Proteomes" id="UP001342314">
    <property type="component" value="Unassembled WGS sequence"/>
</dbReference>
<dbReference type="GO" id="GO:0008270">
    <property type="term" value="F:zinc ion binding"/>
    <property type="evidence" value="ECO:0007669"/>
    <property type="project" value="InterPro"/>
</dbReference>
<dbReference type="AlphaFoldDB" id="A0AAV5GVM1"/>
<dbReference type="SUPFAM" id="SSF51726">
    <property type="entry name" value="UROD/MetE-like"/>
    <property type="match status" value="1"/>
</dbReference>
<reference evidence="2 3" key="1">
    <citation type="submission" date="2021-12" db="EMBL/GenBank/DDBJ databases">
        <title>High titer production of polyol ester of fatty acids by Rhodotorula paludigena BS15 towards product separation-free biomass refinery.</title>
        <authorList>
            <person name="Mano J."/>
            <person name="Ono H."/>
            <person name="Tanaka T."/>
            <person name="Naito K."/>
            <person name="Sushida H."/>
            <person name="Ike M."/>
            <person name="Tokuyasu K."/>
            <person name="Kitaoka M."/>
        </authorList>
    </citation>
    <scope>NUCLEOTIDE SEQUENCE [LARGE SCALE GENOMIC DNA]</scope>
    <source>
        <strain evidence="2 3">BS15</strain>
    </source>
</reference>
<evidence type="ECO:0000259" key="1">
    <source>
        <dbReference type="Pfam" id="PF01717"/>
    </source>
</evidence>
<dbReference type="PANTHER" id="PTHR43844:SF2">
    <property type="entry name" value="SYNTHASE, VITAMIN-B12 INDEPENDENT, PUTATIVE (AFU_ORTHOLOGUE AFUA_3G12060)-RELATED"/>
    <property type="match status" value="1"/>
</dbReference>
<dbReference type="GO" id="GO:0003871">
    <property type="term" value="F:5-methyltetrahydropteroyltriglutamate-homocysteine S-methyltransferase activity"/>
    <property type="evidence" value="ECO:0007669"/>
    <property type="project" value="InterPro"/>
</dbReference>
<dbReference type="InterPro" id="IPR002629">
    <property type="entry name" value="Met_Synth_C/arc"/>
</dbReference>
<evidence type="ECO:0000313" key="2">
    <source>
        <dbReference type="EMBL" id="GJN93536.1"/>
    </source>
</evidence>
<name>A0AAV5GVM1_9BASI</name>
<sequence>MSNGDDVFDTVAYAHIALVTIMSLPLNPPFRAEQIGSLKRPAELLAKREEFHAGKCTREELRAVEDEAIKNEIKRQHSCGIKGVTDGEFRRHMFWDGFHNNLDGMEVIQNPGRELFKMYVPDIKAFFESHASKPGDTMVCTGKLVRNKPMYRPEFEYVASQVKPEEVKNVKITLAAPEWYHLRHGEHAFNRKVYPSEVEYFADLAKAYREELADLYEAGCRNVQFDDPLLAYFCAVPMLEGMKAEGIEPSKVLDQYIQLYNDCVRDAPSDMVIGLHLCRGNFKDGMHFSEGGYEHISKKLFKELNAQVYYLEYDTARAGGFEPLADLPQNKIVVLGLVTSKFPQLEDKQDLINRINEAADFVAKGNGISREQALKQLAISPQCGFASHAEGNPVSSDDVLAKLTLVSDVAKAVWSDA</sequence>
<protein>
    <recommendedName>
        <fullName evidence="1">Cobalamin-independent methionine synthase MetE C-terminal/archaeal domain-containing protein</fullName>
    </recommendedName>
</protein>